<evidence type="ECO:0000313" key="4">
    <source>
        <dbReference type="Proteomes" id="UP000250557"/>
    </source>
</evidence>
<protein>
    <recommendedName>
        <fullName evidence="6">O-antigen ligase domain-containing protein</fullName>
    </recommendedName>
</protein>
<feature type="transmembrane region" description="Helical" evidence="1">
    <location>
        <begin position="60"/>
        <end position="77"/>
    </location>
</feature>
<feature type="transmembrane region" description="Helical" evidence="1">
    <location>
        <begin position="5"/>
        <end position="23"/>
    </location>
</feature>
<evidence type="ECO:0008006" key="6">
    <source>
        <dbReference type="Google" id="ProtNLM"/>
    </source>
</evidence>
<reference evidence="2 4" key="1">
    <citation type="submission" date="2019-08" db="EMBL/GenBank/DDBJ databases">
        <title>Comparative genome analysis confer to the adaptation heavy metal polluted environment.</title>
        <authorList>
            <person name="Li Y."/>
        </authorList>
    </citation>
    <scope>NUCLEOTIDE SEQUENCE [LARGE SCALE GENOMIC DNA]</scope>
    <source>
        <strain evidence="2 4">P2</strain>
    </source>
</reference>
<dbReference type="Proteomes" id="UP000250557">
    <property type="component" value="Chromosome"/>
</dbReference>
<keyword evidence="1" id="KW-0812">Transmembrane</keyword>
<gene>
    <name evidence="2" type="ORF">DIU31_000385</name>
    <name evidence="3" type="ORF">J3L21_27380</name>
</gene>
<feature type="transmembrane region" description="Helical" evidence="1">
    <location>
        <begin position="110"/>
        <end position="132"/>
    </location>
</feature>
<proteinExistence type="predicted"/>
<organism evidence="2 4">
    <name type="scientific">Mucilaginibacter rubeus</name>
    <dbReference type="NCBI Taxonomy" id="2027860"/>
    <lineage>
        <taxon>Bacteria</taxon>
        <taxon>Pseudomonadati</taxon>
        <taxon>Bacteroidota</taxon>
        <taxon>Sphingobacteriia</taxon>
        <taxon>Sphingobacteriales</taxon>
        <taxon>Sphingobacteriaceae</taxon>
        <taxon>Mucilaginibacter</taxon>
    </lineage>
</organism>
<evidence type="ECO:0000313" key="2">
    <source>
        <dbReference type="EMBL" id="QEM02047.1"/>
    </source>
</evidence>
<accession>A0AAE6MGE1</accession>
<keyword evidence="1" id="KW-1133">Transmembrane helix</keyword>
<name>A0AAE6MGE1_9SPHI</name>
<dbReference type="AlphaFoldDB" id="A0AAE6MGE1"/>
<feature type="transmembrane region" description="Helical" evidence="1">
    <location>
        <begin position="29"/>
        <end position="48"/>
    </location>
</feature>
<sequence length="396" mass="45482">MKLKTIFLSLILFMGSGYFRLIFFSVNVIAVSQALVIIYLFGTVLANLNKLKLTIFQRPIFFILGCVFISAFNAIMFHDQDFATTFLEQRFMYFYLLYFYLLVTKPDIDMMYNIILILASLVSLVVIIQVIVYPIEIVNSSNFLVERSTVRFRIDGQEYIYLGLFFLIDRMIRQGFKVFQFALVILLTAGLFLQGSRYILFACAVGIFLLFINSKEKARAIVVMFLLFVAAIFLIPTKYYEEITALTADQIHQGDSYIRVKAANYFLFNFSDNISEVLFGNGQYDASSAYGAKVTRLGASEGYFLSDVGFIGDYARFGLIYLCVYFSLIYKTMRKSKKTTEFFFLITILLMSLLSWPFSYAAGVICFSICLYIVNEKARLKKIMLDSQAETQLIKS</sequence>
<feature type="transmembrane region" description="Helical" evidence="1">
    <location>
        <begin position="83"/>
        <end position="103"/>
    </location>
</feature>
<dbReference type="Proteomes" id="UP000663940">
    <property type="component" value="Chromosome"/>
</dbReference>
<keyword evidence="5" id="KW-1185">Reference proteome</keyword>
<dbReference type="EMBL" id="CP071880">
    <property type="protein sequence ID" value="QTE49221.1"/>
    <property type="molecule type" value="Genomic_DNA"/>
</dbReference>
<reference evidence="3 5" key="2">
    <citation type="submission" date="2021-03" db="EMBL/GenBank/DDBJ databases">
        <title>Mucilaginibacter strains isolated from gold and copper mining confer multi heavy-metal resistance.</title>
        <authorList>
            <person name="Li Y."/>
        </authorList>
    </citation>
    <scope>NUCLEOTIDE SEQUENCE [LARGE SCALE GENOMIC DNA]</scope>
    <source>
        <strain evidence="3 5">P2-4</strain>
    </source>
</reference>
<feature type="transmembrane region" description="Helical" evidence="1">
    <location>
        <begin position="314"/>
        <end position="330"/>
    </location>
</feature>
<evidence type="ECO:0000313" key="5">
    <source>
        <dbReference type="Proteomes" id="UP000663940"/>
    </source>
</evidence>
<feature type="transmembrane region" description="Helical" evidence="1">
    <location>
        <begin position="221"/>
        <end position="240"/>
    </location>
</feature>
<evidence type="ECO:0000256" key="1">
    <source>
        <dbReference type="SAM" id="Phobius"/>
    </source>
</evidence>
<dbReference type="EMBL" id="CP043451">
    <property type="protein sequence ID" value="QEM02047.1"/>
    <property type="molecule type" value="Genomic_DNA"/>
</dbReference>
<feature type="transmembrane region" description="Helical" evidence="1">
    <location>
        <begin position="198"/>
        <end position="214"/>
    </location>
</feature>
<evidence type="ECO:0000313" key="3">
    <source>
        <dbReference type="EMBL" id="QTE49221.1"/>
    </source>
</evidence>
<dbReference type="RefSeq" id="WP_112652818.1">
    <property type="nucleotide sequence ID" value="NZ_CP043451.1"/>
</dbReference>
<keyword evidence="1" id="KW-0472">Membrane</keyword>
<feature type="transmembrane region" description="Helical" evidence="1">
    <location>
        <begin position="342"/>
        <end position="374"/>
    </location>
</feature>